<protein>
    <submittedName>
        <fullName evidence="1">Uncharacterized protein</fullName>
    </submittedName>
</protein>
<organism evidence="1 2">
    <name type="scientific">Xylella fastidiosa (strain 9a5c)</name>
    <dbReference type="NCBI Taxonomy" id="160492"/>
    <lineage>
        <taxon>Bacteria</taxon>
        <taxon>Pseudomonadati</taxon>
        <taxon>Pseudomonadota</taxon>
        <taxon>Gammaproteobacteria</taxon>
        <taxon>Lysobacterales</taxon>
        <taxon>Lysobacteraceae</taxon>
        <taxon>Xylella</taxon>
    </lineage>
</organism>
<dbReference type="KEGG" id="xfa:XF_0662"/>
<evidence type="ECO:0000313" key="1">
    <source>
        <dbReference type="EMBL" id="AAF83472.1"/>
    </source>
</evidence>
<gene>
    <name evidence="1" type="ordered locus">XF_0662</name>
</gene>
<reference evidence="1 2" key="1">
    <citation type="journal article" date="2000" name="Nature">
        <title>The genome sequence of the plant pathogen Xylella fastidiosa.</title>
        <authorList>
            <person name="Simpson A.J."/>
            <person name="Reinach F.C."/>
            <person name="Arruda P."/>
            <person name="Abreu F.A."/>
            <person name="Acencio M."/>
            <person name="Alvarenga R."/>
            <person name="Alves L.M."/>
            <person name="Araya J.E."/>
            <person name="Baia G.S."/>
            <person name="Baptista C.S."/>
            <person name="Barros M.H."/>
            <person name="Bonaccorsi E.D."/>
            <person name="Bordin S."/>
            <person name="Bove J.M."/>
            <person name="Briones M.R."/>
            <person name="Bueno M.R."/>
            <person name="Camargo A.A."/>
            <person name="Camargo L.E."/>
            <person name="Carraro D.M."/>
            <person name="Carrer H."/>
            <person name="Colauto N.B."/>
            <person name="Colombo C."/>
            <person name="Costa F.F."/>
            <person name="Costa M.C."/>
            <person name="Costa-Neto C.M."/>
            <person name="Coutinho L.L."/>
            <person name="Cristofani M."/>
            <person name="Dias-Neto E."/>
            <person name="Docena C."/>
            <person name="El-Dorry H."/>
            <person name="Facincani A.P."/>
            <person name="Ferreira A.J."/>
            <person name="Ferreira V.C."/>
            <person name="Ferro J.A."/>
            <person name="Fraga J.S."/>
            <person name="Franca S.C."/>
            <person name="Franco M.C."/>
            <person name="Frohme M."/>
            <person name="Furlan L.R."/>
            <person name="Garnier M."/>
            <person name="Goldman G.H."/>
            <person name="Goldman M.H."/>
            <person name="Gomes S.L."/>
            <person name="Gruber A."/>
            <person name="Ho P.L."/>
            <person name="Hoheisel J.D."/>
            <person name="Junqueira M.L."/>
            <person name="Kemper E.L."/>
            <person name="Kitajima J.P."/>
            <person name="Krieger J.E."/>
            <person name="Kuramae E.E."/>
            <person name="Laigret F."/>
            <person name="Lambais M.R."/>
            <person name="Leite L.C."/>
            <person name="Lemos E.G."/>
            <person name="Lemos M.V."/>
            <person name="Lopes S.A."/>
            <person name="Lopes C.R."/>
            <person name="Machado J.A."/>
            <person name="Machado M.A."/>
            <person name="Madeira A.M."/>
            <person name="Madeira H.M."/>
            <person name="Marino C.L."/>
            <person name="Marques M.V."/>
            <person name="Martins E.A."/>
            <person name="Martins E.M."/>
            <person name="Matsukuma A.Y."/>
            <person name="Menck C.F."/>
            <person name="Miracca E.C."/>
            <person name="Miyaki C.Y."/>
            <person name="Monteriro-Vitorello C.B."/>
            <person name="Moon D.H."/>
            <person name="Nagai M.A."/>
            <person name="Nascimento A.L."/>
            <person name="Netto L.E."/>
            <person name="Nhani A.Jr."/>
            <person name="Nobrega F.G."/>
            <person name="Nunes L.R."/>
            <person name="Oliveira M.A."/>
            <person name="de Oliveira M.C."/>
            <person name="de Oliveira R.C."/>
            <person name="Palmieri D.A."/>
            <person name="Paris A."/>
            <person name="Peixoto B.R."/>
            <person name="Pereira G.A."/>
            <person name="Pereira H.A.Jr."/>
            <person name="Pesquero J.B."/>
            <person name="Quaggio R.B."/>
            <person name="Roberto P.G."/>
            <person name="Rodrigues V."/>
            <person name="de M Rosa A.J."/>
            <person name="de Rosa V.E.Jr."/>
            <person name="de Sa R.G."/>
            <person name="Santelli R.V."/>
            <person name="Sawasaki H.E."/>
            <person name="da Silva A.C."/>
            <person name="da Silva A.M."/>
            <person name="da Silva F.R."/>
            <person name="da Silva W.A.Jr."/>
            <person name="da Silveira J.F."/>
            <person name="Silvestri M.L."/>
            <person name="Siqueira W.J."/>
            <person name="de Souza A.A."/>
            <person name="de Souza A.P."/>
            <person name="Terenzi M.F."/>
            <person name="Truffi D."/>
            <person name="Tsai S.M."/>
            <person name="Tsuhako M.H."/>
            <person name="Vallada H."/>
            <person name="Van Sluys M.A."/>
            <person name="Verjovski-Almeida S."/>
            <person name="Vettore A.L."/>
            <person name="Zago M.A."/>
            <person name="Zatz M."/>
            <person name="Meidanis J."/>
            <person name="Setubal J.C."/>
        </authorList>
    </citation>
    <scope>NUCLEOTIDE SEQUENCE [LARGE SCALE GENOMIC DNA]</scope>
    <source>
        <strain evidence="1 2">9a5c</strain>
    </source>
</reference>
<name>Q9PFJ5_XYLFA</name>
<accession>Q9PFJ5</accession>
<dbReference type="HOGENOM" id="CLU_2866863_0_0_6"/>
<proteinExistence type="predicted"/>
<dbReference type="Proteomes" id="UP000000812">
    <property type="component" value="Chromosome"/>
</dbReference>
<dbReference type="EMBL" id="AE003849">
    <property type="protein sequence ID" value="AAF83472.1"/>
    <property type="molecule type" value="Genomic_DNA"/>
</dbReference>
<dbReference type="PIR" id="E82778">
    <property type="entry name" value="E82778"/>
</dbReference>
<evidence type="ECO:0000313" key="2">
    <source>
        <dbReference type="Proteomes" id="UP000000812"/>
    </source>
</evidence>
<dbReference type="AlphaFoldDB" id="Q9PFJ5"/>
<sequence>MMRWGSVVRCCSKGDAVVQVIGQAAVTTQGAVVNEGAVAWVGRRGVCLSSISIAGNSVPYRFIF</sequence>